<dbReference type="InterPro" id="IPR027417">
    <property type="entry name" value="P-loop_NTPase"/>
</dbReference>
<keyword evidence="2" id="KW-1003">Cell membrane</keyword>
<protein>
    <submittedName>
        <fullName evidence="8">ABC transporter ATP-binding protein</fullName>
    </submittedName>
</protein>
<feature type="region of interest" description="Disordered" evidence="6">
    <location>
        <begin position="231"/>
        <end position="260"/>
    </location>
</feature>
<dbReference type="PANTHER" id="PTHR24220:SF611">
    <property type="entry name" value="ATP-BINDING COMPONENT OF ABC TRANSPORTER-RELATED"/>
    <property type="match status" value="1"/>
</dbReference>
<dbReference type="GO" id="GO:0005524">
    <property type="term" value="F:ATP binding"/>
    <property type="evidence" value="ECO:0007669"/>
    <property type="project" value="UniProtKB-KW"/>
</dbReference>
<dbReference type="InterPro" id="IPR003593">
    <property type="entry name" value="AAA+_ATPase"/>
</dbReference>
<keyword evidence="3" id="KW-0472">Membrane</keyword>
<evidence type="ECO:0000256" key="5">
    <source>
        <dbReference type="ARBA" id="ARBA00022840"/>
    </source>
</evidence>
<sequence>MPQAQRGEPLVAARNLAFRWPGRDGGALALHSFELARGEHLFVSGPSGSGKTTLLSLLAGVVAPRQGSIRVAGTDLTALPAARRDRFRADHIGIIFQQLNLLPYLSVLDNVLLPCRFSASRKARACEQAGGVTEAAGMLLERLDMPSSLWQRPAAQLSVGQQQRVAAARALLGRPELILADEPTSSLDAARQGAFMALLQRECRASGAGLVMVSHDDRLAAGFDRRFTMPAAGEGETASGADLRRGHQGADMSGECEERT</sequence>
<proteinExistence type="predicted"/>
<dbReference type="Pfam" id="PF00005">
    <property type="entry name" value="ABC_tran"/>
    <property type="match status" value="1"/>
</dbReference>
<name>A0A5M8B5V9_9BURK</name>
<evidence type="ECO:0000313" key="8">
    <source>
        <dbReference type="EMBL" id="KAA6130913.1"/>
    </source>
</evidence>
<dbReference type="GO" id="GO:0016887">
    <property type="term" value="F:ATP hydrolysis activity"/>
    <property type="evidence" value="ECO:0007669"/>
    <property type="project" value="InterPro"/>
</dbReference>
<keyword evidence="5 8" id="KW-0067">ATP-binding</keyword>
<evidence type="ECO:0000256" key="3">
    <source>
        <dbReference type="ARBA" id="ARBA00022519"/>
    </source>
</evidence>
<evidence type="ECO:0000259" key="7">
    <source>
        <dbReference type="PROSITE" id="PS50893"/>
    </source>
</evidence>
<keyword evidence="1" id="KW-0813">Transport</keyword>
<accession>A0A5M8B5V9</accession>
<feature type="domain" description="ABC transporter" evidence="7">
    <location>
        <begin position="11"/>
        <end position="257"/>
    </location>
</feature>
<dbReference type="InterPro" id="IPR015854">
    <property type="entry name" value="ABC_transpr_LolD-like"/>
</dbReference>
<dbReference type="PANTHER" id="PTHR24220">
    <property type="entry name" value="IMPORT ATP-BINDING PROTEIN"/>
    <property type="match status" value="1"/>
</dbReference>
<dbReference type="PROSITE" id="PS50893">
    <property type="entry name" value="ABC_TRANSPORTER_2"/>
    <property type="match status" value="1"/>
</dbReference>
<keyword evidence="9" id="KW-1185">Reference proteome</keyword>
<dbReference type="InterPro" id="IPR003439">
    <property type="entry name" value="ABC_transporter-like_ATP-bd"/>
</dbReference>
<evidence type="ECO:0000313" key="9">
    <source>
        <dbReference type="Proteomes" id="UP000324324"/>
    </source>
</evidence>
<dbReference type="InterPro" id="IPR017911">
    <property type="entry name" value="MacB-like_ATP-bd"/>
</dbReference>
<dbReference type="Gene3D" id="3.40.50.300">
    <property type="entry name" value="P-loop containing nucleotide triphosphate hydrolases"/>
    <property type="match status" value="1"/>
</dbReference>
<dbReference type="EMBL" id="VWRN01000015">
    <property type="protein sequence ID" value="KAA6130913.1"/>
    <property type="molecule type" value="Genomic_DNA"/>
</dbReference>
<dbReference type="AlphaFoldDB" id="A0A5M8B5V9"/>
<dbReference type="CDD" id="cd03255">
    <property type="entry name" value="ABC_MJ0796_LolCDE_FtsE"/>
    <property type="match status" value="1"/>
</dbReference>
<dbReference type="SUPFAM" id="SSF52540">
    <property type="entry name" value="P-loop containing nucleoside triphosphate hydrolases"/>
    <property type="match status" value="1"/>
</dbReference>
<gene>
    <name evidence="8" type="ORF">F1599_03640</name>
</gene>
<dbReference type="GO" id="GO:0022857">
    <property type="term" value="F:transmembrane transporter activity"/>
    <property type="evidence" value="ECO:0007669"/>
    <property type="project" value="TreeGrafter"/>
</dbReference>
<comment type="caution">
    <text evidence="8">The sequence shown here is derived from an EMBL/GenBank/DDBJ whole genome shotgun (WGS) entry which is preliminary data.</text>
</comment>
<evidence type="ECO:0000256" key="1">
    <source>
        <dbReference type="ARBA" id="ARBA00022448"/>
    </source>
</evidence>
<keyword evidence="3" id="KW-0997">Cell inner membrane</keyword>
<keyword evidence="4" id="KW-0547">Nucleotide-binding</keyword>
<dbReference type="GO" id="GO:0005886">
    <property type="term" value="C:plasma membrane"/>
    <property type="evidence" value="ECO:0007669"/>
    <property type="project" value="TreeGrafter"/>
</dbReference>
<dbReference type="Proteomes" id="UP000324324">
    <property type="component" value="Unassembled WGS sequence"/>
</dbReference>
<evidence type="ECO:0000256" key="2">
    <source>
        <dbReference type="ARBA" id="ARBA00022475"/>
    </source>
</evidence>
<dbReference type="SMART" id="SM00382">
    <property type="entry name" value="AAA"/>
    <property type="match status" value="1"/>
</dbReference>
<reference evidence="8 9" key="1">
    <citation type="submission" date="2019-09" db="EMBL/GenBank/DDBJ databases">
        <title>Isolation of a novel species in the genus Cupriavidus from patients with sepsis using whole genome sequencing.</title>
        <authorList>
            <person name="Kweon O.J."/>
            <person name="Lee M.-K."/>
        </authorList>
    </citation>
    <scope>NUCLEOTIDE SEQUENCE [LARGE SCALE GENOMIC DNA]</scope>
    <source>
        <strain evidence="8 9">MKL-01</strain>
    </source>
</reference>
<evidence type="ECO:0000256" key="4">
    <source>
        <dbReference type="ARBA" id="ARBA00022741"/>
    </source>
</evidence>
<evidence type="ECO:0000256" key="6">
    <source>
        <dbReference type="SAM" id="MobiDB-lite"/>
    </source>
</evidence>
<organism evidence="8 9">
    <name type="scientific">Cupriavidus cauae</name>
    <dbReference type="NCBI Taxonomy" id="2608999"/>
    <lineage>
        <taxon>Bacteria</taxon>
        <taxon>Pseudomonadati</taxon>
        <taxon>Pseudomonadota</taxon>
        <taxon>Betaproteobacteria</taxon>
        <taxon>Burkholderiales</taxon>
        <taxon>Burkholderiaceae</taxon>
        <taxon>Cupriavidus</taxon>
    </lineage>
</organism>